<dbReference type="InterPro" id="IPR050767">
    <property type="entry name" value="Sel1_AlgK"/>
</dbReference>
<dbReference type="InterPro" id="IPR001387">
    <property type="entry name" value="Cro/C1-type_HTH"/>
</dbReference>
<evidence type="ECO:0000256" key="3">
    <source>
        <dbReference type="ARBA" id="ARBA00023082"/>
    </source>
</evidence>
<evidence type="ECO:0000313" key="7">
    <source>
        <dbReference type="EMBL" id="SDH46884.1"/>
    </source>
</evidence>
<dbReference type="InterPro" id="IPR013324">
    <property type="entry name" value="RNA_pol_sigma_r3/r4-like"/>
</dbReference>
<dbReference type="InterPro" id="IPR011990">
    <property type="entry name" value="TPR-like_helical_dom_sf"/>
</dbReference>
<keyword evidence="8" id="KW-1185">Reference proteome</keyword>
<dbReference type="SMART" id="SM00671">
    <property type="entry name" value="SEL1"/>
    <property type="match status" value="4"/>
</dbReference>
<gene>
    <name evidence="7" type="ORF">SAMN05421505_11677</name>
</gene>
<dbReference type="Gene3D" id="1.10.10.10">
    <property type="entry name" value="Winged helix-like DNA-binding domain superfamily/Winged helix DNA-binding domain"/>
    <property type="match status" value="2"/>
</dbReference>
<dbReference type="GO" id="GO:0016987">
    <property type="term" value="F:sigma factor activity"/>
    <property type="evidence" value="ECO:0007669"/>
    <property type="project" value="UniProtKB-KW"/>
</dbReference>
<dbReference type="SUPFAM" id="SSF81901">
    <property type="entry name" value="HCP-like"/>
    <property type="match status" value="1"/>
</dbReference>
<dbReference type="PROSITE" id="PS50943">
    <property type="entry name" value="HTH_CROC1"/>
    <property type="match status" value="1"/>
</dbReference>
<dbReference type="EMBL" id="FNCN01000016">
    <property type="protein sequence ID" value="SDH46884.1"/>
    <property type="molecule type" value="Genomic_DNA"/>
</dbReference>
<evidence type="ECO:0000256" key="2">
    <source>
        <dbReference type="ARBA" id="ARBA00023015"/>
    </source>
</evidence>
<proteinExistence type="inferred from homology"/>
<name>A0A1G8CNC6_9ACTN</name>
<dbReference type="Proteomes" id="UP000198923">
    <property type="component" value="Unassembled WGS sequence"/>
</dbReference>
<evidence type="ECO:0000259" key="6">
    <source>
        <dbReference type="PROSITE" id="PS50943"/>
    </source>
</evidence>
<dbReference type="InterPro" id="IPR036388">
    <property type="entry name" value="WH-like_DNA-bd_sf"/>
</dbReference>
<dbReference type="STRING" id="504805.SAMN05421505_11677"/>
<dbReference type="CDD" id="cd00093">
    <property type="entry name" value="HTH_XRE"/>
    <property type="match status" value="1"/>
</dbReference>
<dbReference type="GO" id="GO:0006352">
    <property type="term" value="P:DNA-templated transcription initiation"/>
    <property type="evidence" value="ECO:0007669"/>
    <property type="project" value="InterPro"/>
</dbReference>
<reference evidence="7 8" key="1">
    <citation type="submission" date="2016-10" db="EMBL/GenBank/DDBJ databases">
        <authorList>
            <person name="de Groot N.N."/>
        </authorList>
    </citation>
    <scope>NUCLEOTIDE SEQUENCE [LARGE SCALE GENOMIC DNA]</scope>
    <source>
        <strain evidence="7 8">CPCC 201354</strain>
    </source>
</reference>
<dbReference type="Pfam" id="PF03551">
    <property type="entry name" value="PadR"/>
    <property type="match status" value="1"/>
</dbReference>
<dbReference type="Gene3D" id="1.25.40.10">
    <property type="entry name" value="Tetratricopeptide repeat domain"/>
    <property type="match status" value="3"/>
</dbReference>
<dbReference type="RefSeq" id="WP_176955526.1">
    <property type="nucleotide sequence ID" value="NZ_FNCN01000016.1"/>
</dbReference>
<sequence>MPSAVRLTNATLDVLDVFASAAGEPVYGLQIATLTKRPTGTVYPLLTRLEKVGWLEGTWESAGHRGKGPRRRYYRLTSQGQEHVTIALRKRDRDRPAAAASTPPVQNPAREPGGPVSSDLVVAEFTGELRALRAQAGNPSLRQLAVRTYYSPAALSEAFSGRGLPSERLLEAIVWACGGDLSEWAMRRNLAEQSIRYGVRIPVRFPDFYPLGMRWALDALARVGLSSADDEDIAQETMLTAHQRWHDVVSTTPDLRRWVTQQVARRAQHMRALPADPLPEADEPENPAVLTVPDLADDVVERFAVGDLLKQLDTRTAQVVYLRAAGFPVKDIAELVQLTPVAVHGRLGRARHRLRVARMEPISPQYAEYLKHLVRLRERAGMPTLRDIAAQVGYSHTHIATVLDGRAPLPSWDFTARLVRTLGGGADAARELWIEARQPEPEDPDSFTDLAARTGDTFALWKLADQLERAGKADQAAGVWRTAAALGNTYAMSVMADLLERGGDTAEAEAWLRRAAEAGDGEAKRELTRLLEKTDRAGEAIQMWRQTPGTEAKRELTRLLEKTGRINEAVQLWQQAAAGGGIQAIMELAAVLDRAGRAEEATSMWRQAAAGGNRTALKTLASRLARAGQVEQACAHLRRAADAGDISAMRELAVLLEQDGRVEEAIETWRRAADAGGASALRELAVLLEQAGFIDEAIETWHRAADAGVDIAQEALSRLERKPISILRAESALHRAASAGDSLAILGLADLLSAQGRSREAEEVLRKAAVEGDAVAAHALADRQRRREFERSLLPDQWPGEGP</sequence>
<dbReference type="SUPFAM" id="SSF46785">
    <property type="entry name" value="Winged helix' DNA-binding domain"/>
    <property type="match status" value="1"/>
</dbReference>
<dbReference type="AlphaFoldDB" id="A0A1G8CNC6"/>
<dbReference type="InterPro" id="IPR013249">
    <property type="entry name" value="RNA_pol_sigma70_r4_t2"/>
</dbReference>
<dbReference type="SMART" id="SM00530">
    <property type="entry name" value="HTH_XRE"/>
    <property type="match status" value="2"/>
</dbReference>
<dbReference type="Pfam" id="PF13560">
    <property type="entry name" value="HTH_31"/>
    <property type="match status" value="2"/>
</dbReference>
<dbReference type="InterPro" id="IPR006597">
    <property type="entry name" value="Sel1-like"/>
</dbReference>
<organism evidence="7 8">
    <name type="scientific">Sinosporangium album</name>
    <dbReference type="NCBI Taxonomy" id="504805"/>
    <lineage>
        <taxon>Bacteria</taxon>
        <taxon>Bacillati</taxon>
        <taxon>Actinomycetota</taxon>
        <taxon>Actinomycetes</taxon>
        <taxon>Streptosporangiales</taxon>
        <taxon>Streptosporangiaceae</taxon>
        <taxon>Sinosporangium</taxon>
    </lineage>
</organism>
<protein>
    <submittedName>
        <fullName evidence="7">Sigma-70, region 4</fullName>
    </submittedName>
</protein>
<dbReference type="SUPFAM" id="SSF88659">
    <property type="entry name" value="Sigma3 and sigma4 domains of RNA polymerase sigma factors"/>
    <property type="match status" value="1"/>
</dbReference>
<accession>A0A1G8CNC6</accession>
<evidence type="ECO:0000313" key="8">
    <source>
        <dbReference type="Proteomes" id="UP000198923"/>
    </source>
</evidence>
<dbReference type="Pfam" id="PF08281">
    <property type="entry name" value="Sigma70_r4_2"/>
    <property type="match status" value="1"/>
</dbReference>
<evidence type="ECO:0000256" key="5">
    <source>
        <dbReference type="SAM" id="MobiDB-lite"/>
    </source>
</evidence>
<feature type="domain" description="HTH cro/C1-type" evidence="6">
    <location>
        <begin position="129"/>
        <end position="184"/>
    </location>
</feature>
<dbReference type="PANTHER" id="PTHR11102">
    <property type="entry name" value="SEL-1-LIKE PROTEIN"/>
    <property type="match status" value="1"/>
</dbReference>
<evidence type="ECO:0000256" key="1">
    <source>
        <dbReference type="ARBA" id="ARBA00010641"/>
    </source>
</evidence>
<keyword evidence="4" id="KW-0804">Transcription</keyword>
<keyword evidence="3" id="KW-0731">Sigma factor</keyword>
<dbReference type="InterPro" id="IPR005149">
    <property type="entry name" value="Tscrpt_reg_PadR_N"/>
</dbReference>
<feature type="region of interest" description="Disordered" evidence="5">
    <location>
        <begin position="90"/>
        <end position="117"/>
    </location>
</feature>
<evidence type="ECO:0000256" key="4">
    <source>
        <dbReference type="ARBA" id="ARBA00023163"/>
    </source>
</evidence>
<keyword evidence="2" id="KW-0805">Transcription regulation</keyword>
<dbReference type="PANTHER" id="PTHR11102:SF160">
    <property type="entry name" value="ERAD-ASSOCIATED E3 UBIQUITIN-PROTEIN LIGASE COMPONENT HRD3"/>
    <property type="match status" value="1"/>
</dbReference>
<dbReference type="InterPro" id="IPR036390">
    <property type="entry name" value="WH_DNA-bd_sf"/>
</dbReference>
<dbReference type="GO" id="GO:0003677">
    <property type="term" value="F:DNA binding"/>
    <property type="evidence" value="ECO:0007669"/>
    <property type="project" value="InterPro"/>
</dbReference>
<comment type="similarity">
    <text evidence="1">Belongs to the sigma-70 factor family. ECF subfamily.</text>
</comment>